<dbReference type="SUPFAM" id="SSF56219">
    <property type="entry name" value="DNase I-like"/>
    <property type="match status" value="1"/>
</dbReference>
<evidence type="ECO:0000313" key="2">
    <source>
        <dbReference type="EMBL" id="CAF0830680.1"/>
    </source>
</evidence>
<protein>
    <recommendedName>
        <fullName evidence="1">Endonuclease/exonuclease/phosphatase domain-containing protein</fullName>
    </recommendedName>
</protein>
<evidence type="ECO:0000259" key="1">
    <source>
        <dbReference type="Pfam" id="PF03372"/>
    </source>
</evidence>
<name>A0A813UZY8_9BILA</name>
<keyword evidence="3" id="KW-1185">Reference proteome</keyword>
<dbReference type="OrthoDB" id="7476844at2759"/>
<dbReference type="Proteomes" id="UP000663879">
    <property type="component" value="Unassembled WGS sequence"/>
</dbReference>
<dbReference type="EMBL" id="CAJNOC010001055">
    <property type="protein sequence ID" value="CAF0830680.1"/>
    <property type="molecule type" value="Genomic_DNA"/>
</dbReference>
<sequence length="130" mass="14767">MSNSIVCLQETWALNQTKIDNCIYTLNKKIFSRSAKKDSDQGRPSGGIAFIVDKELKCTFIDLDERVNVLIVGNLAIINVYLTYFDASDRNKFEYTSQIELLSQTVQSQFNKGNEIVILGDFNTDPMKEN</sequence>
<dbReference type="AlphaFoldDB" id="A0A813UZY8"/>
<gene>
    <name evidence="2" type="ORF">OXX778_LOCUS7949</name>
</gene>
<dbReference type="InterPro" id="IPR036691">
    <property type="entry name" value="Endo/exonu/phosph_ase_sf"/>
</dbReference>
<feature type="domain" description="Endonuclease/exonuclease/phosphatase" evidence="1">
    <location>
        <begin position="5"/>
        <end position="126"/>
    </location>
</feature>
<dbReference type="InterPro" id="IPR005135">
    <property type="entry name" value="Endo/exonuclease/phosphatase"/>
</dbReference>
<accession>A0A813UZY8</accession>
<dbReference type="Pfam" id="PF03372">
    <property type="entry name" value="Exo_endo_phos"/>
    <property type="match status" value="1"/>
</dbReference>
<comment type="caution">
    <text evidence="2">The sequence shown here is derived from an EMBL/GenBank/DDBJ whole genome shotgun (WGS) entry which is preliminary data.</text>
</comment>
<dbReference type="GO" id="GO:0003824">
    <property type="term" value="F:catalytic activity"/>
    <property type="evidence" value="ECO:0007669"/>
    <property type="project" value="InterPro"/>
</dbReference>
<organism evidence="2 3">
    <name type="scientific">Brachionus calyciflorus</name>
    <dbReference type="NCBI Taxonomy" id="104777"/>
    <lineage>
        <taxon>Eukaryota</taxon>
        <taxon>Metazoa</taxon>
        <taxon>Spiralia</taxon>
        <taxon>Gnathifera</taxon>
        <taxon>Rotifera</taxon>
        <taxon>Eurotatoria</taxon>
        <taxon>Monogononta</taxon>
        <taxon>Pseudotrocha</taxon>
        <taxon>Ploima</taxon>
        <taxon>Brachionidae</taxon>
        <taxon>Brachionus</taxon>
    </lineage>
</organism>
<evidence type="ECO:0000313" key="3">
    <source>
        <dbReference type="Proteomes" id="UP000663879"/>
    </source>
</evidence>
<reference evidence="2" key="1">
    <citation type="submission" date="2021-02" db="EMBL/GenBank/DDBJ databases">
        <authorList>
            <person name="Nowell W R."/>
        </authorList>
    </citation>
    <scope>NUCLEOTIDE SEQUENCE</scope>
    <source>
        <strain evidence="2">Ploen Becks lab</strain>
    </source>
</reference>
<dbReference type="Gene3D" id="3.60.10.10">
    <property type="entry name" value="Endonuclease/exonuclease/phosphatase"/>
    <property type="match status" value="1"/>
</dbReference>
<proteinExistence type="predicted"/>